<dbReference type="PANTHER" id="PTHR24220:SF86">
    <property type="entry name" value="ABC TRANSPORTER ABCH.1"/>
    <property type="match status" value="1"/>
</dbReference>
<organism evidence="4 5">
    <name type="scientific">Frondihabitans sucicola</name>
    <dbReference type="NCBI Taxonomy" id="1268041"/>
    <lineage>
        <taxon>Bacteria</taxon>
        <taxon>Bacillati</taxon>
        <taxon>Actinomycetota</taxon>
        <taxon>Actinomycetes</taxon>
        <taxon>Micrococcales</taxon>
        <taxon>Microbacteriaceae</taxon>
        <taxon>Frondihabitans</taxon>
    </lineage>
</organism>
<accession>A0ABM8GKH0</accession>
<gene>
    <name evidence="4" type="ORF">GCM10025867_11230</name>
</gene>
<dbReference type="Pfam" id="PF00005">
    <property type="entry name" value="ABC_tran"/>
    <property type="match status" value="1"/>
</dbReference>
<dbReference type="InterPro" id="IPR027417">
    <property type="entry name" value="P-loop_NTPase"/>
</dbReference>
<feature type="domain" description="ABC transporter" evidence="3">
    <location>
        <begin position="2"/>
        <end position="218"/>
    </location>
</feature>
<dbReference type="InterPro" id="IPR003593">
    <property type="entry name" value="AAA+_ATPase"/>
</dbReference>
<evidence type="ECO:0000256" key="1">
    <source>
        <dbReference type="ARBA" id="ARBA00022741"/>
    </source>
</evidence>
<name>A0ABM8GKH0_9MICO</name>
<dbReference type="Proteomes" id="UP001321486">
    <property type="component" value="Chromosome"/>
</dbReference>
<proteinExistence type="predicted"/>
<dbReference type="PROSITE" id="PS00211">
    <property type="entry name" value="ABC_TRANSPORTER_1"/>
    <property type="match status" value="1"/>
</dbReference>
<dbReference type="SUPFAM" id="SSF52540">
    <property type="entry name" value="P-loop containing nucleoside triphosphate hydrolases"/>
    <property type="match status" value="1"/>
</dbReference>
<evidence type="ECO:0000256" key="2">
    <source>
        <dbReference type="ARBA" id="ARBA00022840"/>
    </source>
</evidence>
<dbReference type="InterPro" id="IPR003439">
    <property type="entry name" value="ABC_transporter-like_ATP-bd"/>
</dbReference>
<evidence type="ECO:0000313" key="5">
    <source>
        <dbReference type="Proteomes" id="UP001321486"/>
    </source>
</evidence>
<dbReference type="PANTHER" id="PTHR24220">
    <property type="entry name" value="IMPORT ATP-BINDING PROTEIN"/>
    <property type="match status" value="1"/>
</dbReference>
<dbReference type="InterPro" id="IPR015854">
    <property type="entry name" value="ABC_transpr_LolD-like"/>
</dbReference>
<dbReference type="GO" id="GO:0005524">
    <property type="term" value="F:ATP binding"/>
    <property type="evidence" value="ECO:0007669"/>
    <property type="project" value="UniProtKB-KW"/>
</dbReference>
<reference evidence="5" key="1">
    <citation type="journal article" date="2019" name="Int. J. Syst. Evol. Microbiol.">
        <title>The Global Catalogue of Microorganisms (GCM) 10K type strain sequencing project: providing services to taxonomists for standard genome sequencing and annotation.</title>
        <authorList>
            <consortium name="The Broad Institute Genomics Platform"/>
            <consortium name="The Broad Institute Genome Sequencing Center for Infectious Disease"/>
            <person name="Wu L."/>
            <person name="Ma J."/>
        </authorList>
    </citation>
    <scope>NUCLEOTIDE SEQUENCE [LARGE SCALE GENOMIC DNA]</scope>
    <source>
        <strain evidence="5">NBRC 108728</strain>
    </source>
</reference>
<sequence length="219" mass="23863">MIQLTSITKVIREPNGHPRTLFADLHFRLGDQDRSVAILGRSGSGKSSLLRLLAGLDTAYRGEYLADGMLLPRSAAGMARHRAAAVGIITQRYDLLPERTVLQNVRLGRADKQAATEEALRSLELVRLRGLAATRVRHLSGGEAQRVAIARALVKRPRLVLADEPTGALDASTEGEVLELFARLQDLGHRFVIATHSPTIAASCDRRLLLQDNALAELP</sequence>
<evidence type="ECO:0000259" key="3">
    <source>
        <dbReference type="PROSITE" id="PS50893"/>
    </source>
</evidence>
<keyword evidence="1" id="KW-0547">Nucleotide-binding</keyword>
<dbReference type="EMBL" id="AP027732">
    <property type="protein sequence ID" value="BDZ48882.1"/>
    <property type="molecule type" value="Genomic_DNA"/>
</dbReference>
<dbReference type="RefSeq" id="WP_286345788.1">
    <property type="nucleotide sequence ID" value="NZ_AP027732.1"/>
</dbReference>
<dbReference type="Gene3D" id="3.40.50.300">
    <property type="entry name" value="P-loop containing nucleotide triphosphate hydrolases"/>
    <property type="match status" value="1"/>
</dbReference>
<dbReference type="SMART" id="SM00382">
    <property type="entry name" value="AAA"/>
    <property type="match status" value="1"/>
</dbReference>
<protein>
    <submittedName>
        <fullName evidence="4">ABC transporter ATP-binding protein</fullName>
    </submittedName>
</protein>
<keyword evidence="5" id="KW-1185">Reference proteome</keyword>
<evidence type="ECO:0000313" key="4">
    <source>
        <dbReference type="EMBL" id="BDZ48882.1"/>
    </source>
</evidence>
<dbReference type="PROSITE" id="PS50893">
    <property type="entry name" value="ABC_TRANSPORTER_2"/>
    <property type="match status" value="1"/>
</dbReference>
<dbReference type="InterPro" id="IPR017871">
    <property type="entry name" value="ABC_transporter-like_CS"/>
</dbReference>
<keyword evidence="2 4" id="KW-0067">ATP-binding</keyword>